<dbReference type="Pfam" id="PF19795">
    <property type="entry name" value="DUF6279"/>
    <property type="match status" value="1"/>
</dbReference>
<dbReference type="AlphaFoldDB" id="N6WVC5"/>
<feature type="chain" id="PRO_5016921797" evidence="3">
    <location>
        <begin position="23"/>
        <end position="289"/>
    </location>
</feature>
<dbReference type="PIRSF" id="PIRSF028200">
    <property type="entry name" value="UCP028200"/>
    <property type="match status" value="1"/>
</dbReference>
<evidence type="ECO:0000256" key="3">
    <source>
        <dbReference type="SAM" id="SignalP"/>
    </source>
</evidence>
<keyword evidence="5" id="KW-1185">Reference proteome</keyword>
<dbReference type="InterPro" id="IPR016875">
    <property type="entry name" value="UCP028200"/>
</dbReference>
<evidence type="ECO:0000313" key="5">
    <source>
        <dbReference type="Proteomes" id="UP000013165"/>
    </source>
</evidence>
<feature type="signal peptide" evidence="3">
    <location>
        <begin position="1"/>
        <end position="22"/>
    </location>
</feature>
<dbReference type="Proteomes" id="UP000013165">
    <property type="component" value="Unassembled WGS sequence"/>
</dbReference>
<accession>N6WVC5</accession>
<gene>
    <name evidence="4" type="ORF">J057_06591</name>
</gene>
<organism evidence="4 5">
    <name type="scientific">Marinobacter nanhaiticus D15-8W</name>
    <dbReference type="NCBI Taxonomy" id="626887"/>
    <lineage>
        <taxon>Bacteria</taxon>
        <taxon>Pseudomonadati</taxon>
        <taxon>Pseudomonadota</taxon>
        <taxon>Gammaproteobacteria</taxon>
        <taxon>Pseudomonadales</taxon>
        <taxon>Marinobacteraceae</taxon>
        <taxon>Marinobacter</taxon>
    </lineage>
</organism>
<dbReference type="STRING" id="626887.J057_06591"/>
<comment type="caution">
    <text evidence="4">The sequence shown here is derived from an EMBL/GenBank/DDBJ whole genome shotgun (WGS) entry which is preliminary data.</text>
</comment>
<keyword evidence="1" id="KW-0175">Coiled coil</keyword>
<dbReference type="EMBL" id="APLQ01000011">
    <property type="protein sequence ID" value="ENO14997.2"/>
    <property type="molecule type" value="Genomic_DNA"/>
</dbReference>
<evidence type="ECO:0000256" key="1">
    <source>
        <dbReference type="SAM" id="Coils"/>
    </source>
</evidence>
<feature type="region of interest" description="Disordered" evidence="2">
    <location>
        <begin position="129"/>
        <end position="154"/>
    </location>
</feature>
<feature type="compositionally biased region" description="Basic and acidic residues" evidence="2">
    <location>
        <begin position="134"/>
        <end position="154"/>
    </location>
</feature>
<feature type="coiled-coil region" evidence="1">
    <location>
        <begin position="251"/>
        <end position="278"/>
    </location>
</feature>
<reference evidence="4 5" key="1">
    <citation type="journal article" date="2013" name="Genome Announc.">
        <title>Genome Sequence of the Polycyclic Aromatic Hydrocarbon-Degrading Bacterium Strain Marinobacter nanhaiticus D15-8WT.</title>
        <authorList>
            <person name="Cui Z."/>
            <person name="Gao W."/>
            <person name="Li Q."/>
            <person name="Xu G."/>
            <person name="Zheng L."/>
        </authorList>
    </citation>
    <scope>NUCLEOTIDE SEQUENCE [LARGE SCALE GENOMIC DNA]</scope>
    <source>
        <strain evidence="4 5">D15-8W</strain>
    </source>
</reference>
<evidence type="ECO:0000256" key="2">
    <source>
        <dbReference type="SAM" id="MobiDB-lite"/>
    </source>
</evidence>
<name>N6WVC5_9GAMM</name>
<dbReference type="HOGENOM" id="CLU_061560_0_0_6"/>
<keyword evidence="3" id="KW-0732">Signal</keyword>
<dbReference type="eggNOG" id="ENOG5032RT1">
    <property type="taxonomic scope" value="Bacteria"/>
</dbReference>
<dbReference type="PROSITE" id="PS51257">
    <property type="entry name" value="PROKAR_LIPOPROTEIN"/>
    <property type="match status" value="1"/>
</dbReference>
<proteinExistence type="predicted"/>
<dbReference type="PATRIC" id="fig|626887.3.peg.1307"/>
<protein>
    <submittedName>
        <fullName evidence="4">DUF3549 domain-containing protein</fullName>
    </submittedName>
</protein>
<evidence type="ECO:0000313" key="4">
    <source>
        <dbReference type="EMBL" id="ENO14997.2"/>
    </source>
</evidence>
<sequence>MRWLCIALLIGLLTGCSSTQLAYRQLDWALVWWVEDYIPLDNVQEARLETQINSLLDWHCRHELPCYVVWLDNVKRLAMQPPISTADVEKRQSDLLGAIDRLTRQIHPTATQLLASLDDDQIEALDQAMDEGQEERREEFLGGSREDQIRKRGERTRERAERWLGALTSAQVETIQAWNRARGDQTRIWLEGRGRWQQALMDSLEHRQAADFPQRIEQLVVNSSEVRGEAYQAMLAEAQVAITRLITDLINQSTPEQRNHLEDEIDELQADFEALACSSGEVASEDSDA</sequence>